<dbReference type="Proteomes" id="UP000007062">
    <property type="component" value="Chromosome X"/>
</dbReference>
<dbReference type="AlphaFoldDB" id="A0A903XYY7"/>
<dbReference type="EMBL" id="AAAB01008963">
    <property type="status" value="NOT_ANNOTATED_CDS"/>
    <property type="molecule type" value="Genomic_DNA"/>
</dbReference>
<reference evidence="1 2" key="2">
    <citation type="journal article" date="2004" name="Trends Parasitol.">
        <title>The Anopheles gambiae genome: an update.</title>
        <authorList>
            <person name="Mongin E."/>
            <person name="Louis C."/>
            <person name="Holt R.A."/>
            <person name="Birney E."/>
            <person name="Collins F.H."/>
        </authorList>
    </citation>
    <scope>NUCLEOTIDE SEQUENCE [LARGE SCALE GENOMIC DNA]</scope>
    <source>
        <strain evidence="1 2">PEST</strain>
    </source>
</reference>
<keyword evidence="2" id="KW-1185">Reference proteome</keyword>
<reference evidence="1" key="3">
    <citation type="submission" date="2022-10" db="UniProtKB">
        <authorList>
            <consortium name="EnsemblMetazoa"/>
        </authorList>
    </citation>
    <scope>IDENTIFICATION</scope>
    <source>
        <strain evidence="1">PEST</strain>
    </source>
</reference>
<proteinExistence type="predicted"/>
<protein>
    <submittedName>
        <fullName evidence="1">Uncharacterized protein</fullName>
    </submittedName>
</protein>
<accession>A0A903XYY7</accession>
<evidence type="ECO:0000313" key="2">
    <source>
        <dbReference type="Proteomes" id="UP000007062"/>
    </source>
</evidence>
<dbReference type="EnsemblMetazoa" id="AGAP029890-RA">
    <property type="protein sequence ID" value="AGAP029890-PA"/>
    <property type="gene ID" value="AGAP029890"/>
</dbReference>
<evidence type="ECO:0000313" key="1">
    <source>
        <dbReference type="EnsemblMetazoa" id="AGAP029890-PA"/>
    </source>
</evidence>
<name>A0A903XYY7_ANOGA</name>
<organism evidence="1 2">
    <name type="scientific">Anopheles gambiae</name>
    <name type="common">African malaria mosquito</name>
    <dbReference type="NCBI Taxonomy" id="7165"/>
    <lineage>
        <taxon>Eukaryota</taxon>
        <taxon>Metazoa</taxon>
        <taxon>Ecdysozoa</taxon>
        <taxon>Arthropoda</taxon>
        <taxon>Hexapoda</taxon>
        <taxon>Insecta</taxon>
        <taxon>Pterygota</taxon>
        <taxon>Neoptera</taxon>
        <taxon>Endopterygota</taxon>
        <taxon>Diptera</taxon>
        <taxon>Nematocera</taxon>
        <taxon>Culicoidea</taxon>
        <taxon>Culicidae</taxon>
        <taxon>Anophelinae</taxon>
        <taxon>Anopheles</taxon>
    </lineage>
</organism>
<reference evidence="1 2" key="1">
    <citation type="journal article" date="2002" name="Science">
        <title>The genome sequence of the malaria mosquito Anopheles gambiae.</title>
        <authorList>
            <person name="Holt R.A."/>
            <person name="Subramanian G.M."/>
            <person name="Halpern A."/>
            <person name="Sutton G.G."/>
            <person name="Charlab R."/>
            <person name="Nusskern D.R."/>
            <person name="Wincker P."/>
            <person name="Clark A.G."/>
            <person name="Ribeiro J.M."/>
            <person name="Wides R."/>
            <person name="Salzberg S.L."/>
            <person name="Loftus B."/>
            <person name="Yandell M."/>
            <person name="Majoros W.H."/>
            <person name="Rusch D.B."/>
            <person name="Lai Z."/>
            <person name="Kraft C.L."/>
            <person name="Abril J.F."/>
            <person name="Anthouard V."/>
            <person name="Arensburger P."/>
            <person name="Atkinson P.W."/>
            <person name="Baden H."/>
            <person name="de Berardinis V."/>
            <person name="Baldwin D."/>
            <person name="Benes V."/>
            <person name="Biedler J."/>
            <person name="Blass C."/>
            <person name="Bolanos R."/>
            <person name="Boscus D."/>
            <person name="Barnstead M."/>
            <person name="Cai S."/>
            <person name="Center A."/>
            <person name="Chaturverdi K."/>
            <person name="Christophides G.K."/>
            <person name="Chrystal M.A."/>
            <person name="Clamp M."/>
            <person name="Cravchik A."/>
            <person name="Curwen V."/>
            <person name="Dana A."/>
            <person name="Delcher A."/>
            <person name="Dew I."/>
            <person name="Evans C.A."/>
            <person name="Flanigan M."/>
            <person name="Grundschober-Freimoser A."/>
            <person name="Friedli L."/>
            <person name="Gu Z."/>
            <person name="Guan P."/>
            <person name="Guigo R."/>
            <person name="Hillenmeyer M.E."/>
            <person name="Hladun S.L."/>
            <person name="Hogan J.R."/>
            <person name="Hong Y.S."/>
            <person name="Hoover J."/>
            <person name="Jaillon O."/>
            <person name="Ke Z."/>
            <person name="Kodira C."/>
            <person name="Kokoza E."/>
            <person name="Koutsos A."/>
            <person name="Letunic I."/>
            <person name="Levitsky A."/>
            <person name="Liang Y."/>
            <person name="Lin J.J."/>
            <person name="Lobo N.F."/>
            <person name="Lopez J.R."/>
            <person name="Malek J.A."/>
            <person name="McIntosh T.C."/>
            <person name="Meister S."/>
            <person name="Miller J."/>
            <person name="Mobarry C."/>
            <person name="Mongin E."/>
            <person name="Murphy S.D."/>
            <person name="O'Brochta D.A."/>
            <person name="Pfannkoch C."/>
            <person name="Qi R."/>
            <person name="Regier M.A."/>
            <person name="Remington K."/>
            <person name="Shao H."/>
            <person name="Sharakhova M.V."/>
            <person name="Sitter C.D."/>
            <person name="Shetty J."/>
            <person name="Smith T.J."/>
            <person name="Strong R."/>
            <person name="Sun J."/>
            <person name="Thomasova D."/>
            <person name="Ton L.Q."/>
            <person name="Topalis P."/>
            <person name="Tu Z."/>
            <person name="Unger M.F."/>
            <person name="Walenz B."/>
            <person name="Wang A."/>
            <person name="Wang J."/>
            <person name="Wang M."/>
            <person name="Wang X."/>
            <person name="Woodford K.J."/>
            <person name="Wortman J.R."/>
            <person name="Wu M."/>
            <person name="Yao A."/>
            <person name="Zdobnov E.M."/>
            <person name="Zhang H."/>
            <person name="Zhao Q."/>
            <person name="Zhao S."/>
            <person name="Zhu S.C."/>
            <person name="Zhimulev I."/>
            <person name="Coluzzi M."/>
            <person name="della Torre A."/>
            <person name="Roth C.W."/>
            <person name="Louis C."/>
            <person name="Kalush F."/>
            <person name="Mural R.J."/>
            <person name="Myers E.W."/>
            <person name="Adams M.D."/>
            <person name="Smith H.O."/>
            <person name="Broder S."/>
            <person name="Gardner M.J."/>
            <person name="Fraser C.M."/>
            <person name="Birney E."/>
            <person name="Bork P."/>
            <person name="Brey P.T."/>
            <person name="Venter J.C."/>
            <person name="Weissenbach J."/>
            <person name="Kafatos F.C."/>
            <person name="Collins F.H."/>
            <person name="Hoffman S.L."/>
        </authorList>
    </citation>
    <scope>NUCLEOTIDE SEQUENCE [LARGE SCALE GENOMIC DNA]</scope>
    <source>
        <strain evidence="1 2">PEST</strain>
    </source>
</reference>
<sequence>MEAKKEKKCCFIPDKLLCAVCGQTVRKPCVHCMRWYRFVMCPTLLTKNAKKYCHSHCAEREKNKKCQ</sequence>